<dbReference type="InterPro" id="IPR000612">
    <property type="entry name" value="PMP3"/>
</dbReference>
<evidence type="ECO:0000256" key="6">
    <source>
        <dbReference type="SAM" id="Phobius"/>
    </source>
</evidence>
<proteinExistence type="inferred from homology"/>
<evidence type="ECO:0000313" key="7">
    <source>
        <dbReference type="EMBL" id="CAD8661143.1"/>
    </source>
</evidence>
<evidence type="ECO:0000256" key="2">
    <source>
        <dbReference type="ARBA" id="ARBA00009530"/>
    </source>
</evidence>
<feature type="transmembrane region" description="Helical" evidence="6">
    <location>
        <begin position="142"/>
        <end position="165"/>
    </location>
</feature>
<dbReference type="GO" id="GO:0016020">
    <property type="term" value="C:membrane"/>
    <property type="evidence" value="ECO:0007669"/>
    <property type="project" value="UniProtKB-SubCell"/>
</dbReference>
<evidence type="ECO:0000256" key="4">
    <source>
        <dbReference type="ARBA" id="ARBA00022989"/>
    </source>
</evidence>
<keyword evidence="4 6" id="KW-1133">Transmembrane helix</keyword>
<evidence type="ECO:0000256" key="1">
    <source>
        <dbReference type="ARBA" id="ARBA00004370"/>
    </source>
</evidence>
<protein>
    <submittedName>
        <fullName evidence="7">Uncharacterized protein</fullName>
    </submittedName>
</protein>
<accession>A0A7S0R0B5</accession>
<dbReference type="AlphaFoldDB" id="A0A7S0R0B5"/>
<feature type="transmembrane region" description="Helical" evidence="6">
    <location>
        <begin position="114"/>
        <end position="136"/>
    </location>
</feature>
<evidence type="ECO:0000256" key="5">
    <source>
        <dbReference type="ARBA" id="ARBA00023136"/>
    </source>
</evidence>
<dbReference type="Pfam" id="PF01679">
    <property type="entry name" value="Pmp3"/>
    <property type="match status" value="1"/>
</dbReference>
<organism evidence="7">
    <name type="scientific">Pyramimonas obovata</name>
    <dbReference type="NCBI Taxonomy" id="1411642"/>
    <lineage>
        <taxon>Eukaryota</taxon>
        <taxon>Viridiplantae</taxon>
        <taxon>Chlorophyta</taxon>
        <taxon>Pyramimonadophyceae</taxon>
        <taxon>Pyramimonadales</taxon>
        <taxon>Pyramimonadaceae</taxon>
        <taxon>Pyramimonas</taxon>
        <taxon>Pyramimonas incertae sedis</taxon>
    </lineage>
</organism>
<dbReference type="EMBL" id="HBFA01012883">
    <property type="protein sequence ID" value="CAD8661143.1"/>
    <property type="molecule type" value="Transcribed_RNA"/>
</dbReference>
<evidence type="ECO:0000256" key="3">
    <source>
        <dbReference type="ARBA" id="ARBA00022692"/>
    </source>
</evidence>
<keyword evidence="3 6" id="KW-0812">Transmembrane</keyword>
<gene>
    <name evidence="7" type="ORF">POBO1169_LOCUS6707</name>
</gene>
<sequence length="176" mass="18804">MATSCAIRCNTVAALGCDGARTNKGRVPMVKGLAGSSVRRSTRVNSLPRKLFHLALEMGNGGIGGGNFSGGNNGGNNWGNNGDDSSGDDHRPLLGAAVAVPMYDLAANMKMEKVLLQIITLIAAIFLPVLGVYLHRRTFDRAFWLAVPLTFLPPLGSLFALYVIFGNPQFVDKRRS</sequence>
<comment type="similarity">
    <text evidence="2">Belongs to the UPF0057 (PMP3) family.</text>
</comment>
<name>A0A7S0R0B5_9CHLO</name>
<keyword evidence="5 6" id="KW-0472">Membrane</keyword>
<comment type="subcellular location">
    <subcellularLocation>
        <location evidence="1">Membrane</location>
    </subcellularLocation>
</comment>
<reference evidence="7" key="1">
    <citation type="submission" date="2021-01" db="EMBL/GenBank/DDBJ databases">
        <authorList>
            <person name="Corre E."/>
            <person name="Pelletier E."/>
            <person name="Niang G."/>
            <person name="Scheremetjew M."/>
            <person name="Finn R."/>
            <person name="Kale V."/>
            <person name="Holt S."/>
            <person name="Cochrane G."/>
            <person name="Meng A."/>
            <person name="Brown T."/>
            <person name="Cohen L."/>
        </authorList>
    </citation>
    <scope>NUCLEOTIDE SEQUENCE</scope>
    <source>
        <strain evidence="7">CCMP722</strain>
    </source>
</reference>